<evidence type="ECO:0000256" key="1">
    <source>
        <dbReference type="ARBA" id="ARBA00004613"/>
    </source>
</evidence>
<dbReference type="Pfam" id="PF21814">
    <property type="entry name" value="DUF6883"/>
    <property type="match status" value="1"/>
</dbReference>
<dbReference type="RefSeq" id="WP_058351356.1">
    <property type="nucleotide sequence ID" value="NZ_CABMMD010000011.1"/>
</dbReference>
<dbReference type="InterPro" id="IPR036465">
    <property type="entry name" value="vWFA_dom_sf"/>
</dbReference>
<dbReference type="PANTHER" id="PTHR47763:SF1">
    <property type="entry name" value="DUF659 DOMAIN-CONTAINING PROTEIN"/>
    <property type="match status" value="1"/>
</dbReference>
<dbReference type="GO" id="GO:0005509">
    <property type="term" value="F:calcium ion binding"/>
    <property type="evidence" value="ECO:0007669"/>
    <property type="project" value="InterPro"/>
</dbReference>
<evidence type="ECO:0000256" key="2">
    <source>
        <dbReference type="ARBA" id="ARBA00022525"/>
    </source>
</evidence>
<protein>
    <recommendedName>
        <fullName evidence="11">VWFA domain-containing protein</fullName>
    </recommendedName>
</protein>
<dbReference type="SUPFAM" id="SSF53300">
    <property type="entry name" value="vWA-like"/>
    <property type="match status" value="1"/>
</dbReference>
<keyword evidence="4" id="KW-0106">Calcium</keyword>
<keyword evidence="3 6" id="KW-0732">Signal</keyword>
<keyword evidence="2" id="KW-0964">Secreted</keyword>
<dbReference type="Pfam" id="PF00092">
    <property type="entry name" value="VWA"/>
    <property type="match status" value="1"/>
</dbReference>
<dbReference type="GO" id="GO:0004553">
    <property type="term" value="F:hydrolase activity, hydrolyzing O-glycosyl compounds"/>
    <property type="evidence" value="ECO:0007669"/>
    <property type="project" value="InterPro"/>
</dbReference>
<dbReference type="Gene3D" id="3.40.50.410">
    <property type="entry name" value="von Willebrand factor, type A domain"/>
    <property type="match status" value="1"/>
</dbReference>
<dbReference type="InterPro" id="IPR059100">
    <property type="entry name" value="TSP3_bac"/>
</dbReference>
<evidence type="ECO:0000313" key="10">
    <source>
        <dbReference type="Proteomes" id="UP000054874"/>
    </source>
</evidence>
<dbReference type="InterPro" id="IPR001919">
    <property type="entry name" value="CBD2"/>
</dbReference>
<dbReference type="InterPro" id="IPR012291">
    <property type="entry name" value="CBM2_carb-bd_dom_sf"/>
</dbReference>
<evidence type="ECO:0000259" key="7">
    <source>
        <dbReference type="PROSITE" id="PS50234"/>
    </source>
</evidence>
<evidence type="ECO:0000256" key="5">
    <source>
        <dbReference type="SAM" id="MobiDB-lite"/>
    </source>
</evidence>
<reference evidence="9 10" key="1">
    <citation type="submission" date="2015-11" db="EMBL/GenBank/DDBJ databases">
        <title>Butyribacter intestini gen. nov., sp. nov., a butyric acid-producing bacterium of the family Lachnospiraceae isolated from the human faeces.</title>
        <authorList>
            <person name="Zou Y."/>
            <person name="Xue W."/>
            <person name="Luo G."/>
            <person name="Lv M."/>
        </authorList>
    </citation>
    <scope>NUCLEOTIDE SEQUENCE [LARGE SCALE GENOMIC DNA]</scope>
    <source>
        <strain evidence="9 10">ACET-33324</strain>
    </source>
</reference>
<dbReference type="SUPFAM" id="SSF103647">
    <property type="entry name" value="TSP type-3 repeat"/>
    <property type="match status" value="1"/>
</dbReference>
<dbReference type="PROSITE" id="PS51173">
    <property type="entry name" value="CBM2"/>
    <property type="match status" value="2"/>
</dbReference>
<proteinExistence type="predicted"/>
<dbReference type="OrthoDB" id="1816079at2"/>
<dbReference type="InterPro" id="IPR008965">
    <property type="entry name" value="CBM2/CBM3_carb-bd_dom_sf"/>
</dbReference>
<dbReference type="PROSITE" id="PS50234">
    <property type="entry name" value="VWFA"/>
    <property type="match status" value="1"/>
</dbReference>
<dbReference type="InterPro" id="IPR049250">
    <property type="entry name" value="DUF6883"/>
</dbReference>
<dbReference type="CDD" id="cd00198">
    <property type="entry name" value="vWFA"/>
    <property type="match status" value="1"/>
</dbReference>
<evidence type="ECO:0000256" key="3">
    <source>
        <dbReference type="ARBA" id="ARBA00022729"/>
    </source>
</evidence>
<dbReference type="SUPFAM" id="SSF49384">
    <property type="entry name" value="Carbohydrate-binding domain"/>
    <property type="match status" value="2"/>
</dbReference>
<evidence type="ECO:0000256" key="6">
    <source>
        <dbReference type="SAM" id="SignalP"/>
    </source>
</evidence>
<dbReference type="SMART" id="SM00637">
    <property type="entry name" value="CBD_II"/>
    <property type="match status" value="2"/>
</dbReference>
<feature type="domain" description="VWFA" evidence="7">
    <location>
        <begin position="572"/>
        <end position="752"/>
    </location>
</feature>
<evidence type="ECO:0000256" key="4">
    <source>
        <dbReference type="ARBA" id="ARBA00022837"/>
    </source>
</evidence>
<name>A0A0V8QIT1_9FIRM</name>
<keyword evidence="10" id="KW-1185">Reference proteome</keyword>
<sequence>MKRLKQRILAGVLAFVMCISTVNVTAFAQENETTSEIQEIIAISEAGSENEASTENIEITDTSVSGNNVEPVEDKPRNKKHKKVANEKVYEGENYNVTFSVTSSWESGYNANVKIENTGNDTIQNWYLSFKYDDQITNIWNAEISTHEESQYIIKNADWNQDIVVGGSIEFGISGSTAFNEFPENFNVVGENKEVQEEDYSVQYQVDSDWGSGFTGSIQITNNTDKTLEDWVLEFDFEREITNIWNAVIESHEGNHYVIRNAGYNANITAGQSVLFGFNGHGGSANNVAENCVLYSWEIDTTEYVELSDGKIEKNYLERAIYTNLLLQGLPIDNIRLADDYDEDGLTLSQEYEYDTNPFSKDTDEDGLNDYEEINLHKTNPIKYDSDEDGMSDGTEIACGLNPLSSDTDGNGVIDSQEIVTQAVRIDTVEQYQLQEVGTLPNIQITGKGDYSQKIYATALENDATIMDIDCLVGTAFDFIHDEDLSFENSQLTFTISNEILKKNKLTDLAIAWYNEEENALELLDTTHNMDNCTISAEVSHYSTYMVVSVPDYFFNIDWENEDSIIEAGKADVVFVIDTTGSMGNEIQNVKNNIETVVSSLEENKVDIRLGLVEYRDIYADGIGSTKSYDWYTSVSSFKSELATLGVSGGGDTPESVVDALYCARNMEYRTGVKKYVILLTDANYKNGTSVDSGATLTDEIRRLVEEELVVSVVTTPSYYSTYNSLVSQTDGVTANINQNFASALAPLITKMGEQVNQGCWIRLSNGSVVSLDKDPTLGDETIDTDDDGIPDIIELKSSYKVHAYNPYTKKMQEIDTWSFYSNPSKRDTDGDTLSDIDDLQPTKYDTVVIKENDSSIAFNTGRTWYNISCTSFDYLDNLMQMVDGKVDNPIPIEQFRQIIQNVANNEKQAFTIEELTYIAITNNEGSKLYMHNLSSVTRENVFQKIAGRESRYYKHSGIWWNENWSEVPKGTESGFFKGTVLSEADINLSWEIYCVCDVYTVLTTVAQVGALVIAIVVVAEVTPVVLANIQGLAYYVKTFGIVQGIQMYRYLGIQNLPNGVISWLQMDMADGDSSVDDVALAIQKESVEKKLDTYLLNKDHPVGGSKANWFEKALGFTKENAGQLAKQIVFDENVAVQTAVTEHGIKYNQLISIVGANGKKIDVVFAWIKNNDGFVRLVTAIPTKK</sequence>
<dbReference type="InterPro" id="IPR002035">
    <property type="entry name" value="VWF_A"/>
</dbReference>
<dbReference type="Pfam" id="PF18884">
    <property type="entry name" value="TSP3_bac"/>
    <property type="match status" value="2"/>
</dbReference>
<dbReference type="Pfam" id="PF00553">
    <property type="entry name" value="CBM_2"/>
    <property type="match status" value="2"/>
</dbReference>
<dbReference type="GO" id="GO:0030247">
    <property type="term" value="F:polysaccharide binding"/>
    <property type="evidence" value="ECO:0007669"/>
    <property type="project" value="UniProtKB-UniRule"/>
</dbReference>
<feature type="domain" description="CBM2" evidence="8">
    <location>
        <begin position="193"/>
        <end position="302"/>
    </location>
</feature>
<evidence type="ECO:0008006" key="11">
    <source>
        <dbReference type="Google" id="ProtNLM"/>
    </source>
</evidence>
<dbReference type="Proteomes" id="UP000054874">
    <property type="component" value="Unassembled WGS sequence"/>
</dbReference>
<feature type="compositionally biased region" description="Polar residues" evidence="5">
    <location>
        <begin position="54"/>
        <end position="68"/>
    </location>
</feature>
<dbReference type="Gene3D" id="4.10.1080.10">
    <property type="entry name" value="TSP type-3 repeat"/>
    <property type="match status" value="1"/>
</dbReference>
<dbReference type="PANTHER" id="PTHR47763">
    <property type="entry name" value="ALPHA-PROTEIN KINASE VWKA"/>
    <property type="match status" value="1"/>
</dbReference>
<dbReference type="GO" id="GO:0004674">
    <property type="term" value="F:protein serine/threonine kinase activity"/>
    <property type="evidence" value="ECO:0007669"/>
    <property type="project" value="TreeGrafter"/>
</dbReference>
<evidence type="ECO:0000259" key="8">
    <source>
        <dbReference type="PROSITE" id="PS51173"/>
    </source>
</evidence>
<comment type="caution">
    <text evidence="9">The sequence shown here is derived from an EMBL/GenBank/DDBJ whole genome shotgun (WGS) entry which is preliminary data.</text>
</comment>
<feature type="region of interest" description="Disordered" evidence="5">
    <location>
        <begin position="49"/>
        <end position="80"/>
    </location>
</feature>
<dbReference type="InterPro" id="IPR052969">
    <property type="entry name" value="Thr-specific_kinase-like"/>
</dbReference>
<dbReference type="InterPro" id="IPR028974">
    <property type="entry name" value="TSP_type-3_rpt"/>
</dbReference>
<dbReference type="SMART" id="SM00327">
    <property type="entry name" value="VWA"/>
    <property type="match status" value="1"/>
</dbReference>
<feature type="signal peptide" evidence="6">
    <location>
        <begin position="1"/>
        <end position="28"/>
    </location>
</feature>
<feature type="chain" id="PRO_5006894353" description="VWFA domain-containing protein" evidence="6">
    <location>
        <begin position="29"/>
        <end position="1186"/>
    </location>
</feature>
<dbReference type="STRING" id="290052.ASU35_16865"/>
<dbReference type="PROSITE" id="PS00018">
    <property type="entry name" value="EF_HAND_1"/>
    <property type="match status" value="1"/>
</dbReference>
<dbReference type="GO" id="GO:0005975">
    <property type="term" value="P:carbohydrate metabolic process"/>
    <property type="evidence" value="ECO:0007669"/>
    <property type="project" value="InterPro"/>
</dbReference>
<evidence type="ECO:0000313" key="9">
    <source>
        <dbReference type="EMBL" id="KSV60464.1"/>
    </source>
</evidence>
<dbReference type="GO" id="GO:0005737">
    <property type="term" value="C:cytoplasm"/>
    <property type="evidence" value="ECO:0007669"/>
    <property type="project" value="TreeGrafter"/>
</dbReference>
<dbReference type="AlphaFoldDB" id="A0A0V8QIT1"/>
<gene>
    <name evidence="9" type="ORF">ASU35_16865</name>
</gene>
<comment type="subcellular location">
    <subcellularLocation>
        <location evidence="1">Secreted</location>
    </subcellularLocation>
</comment>
<accession>A0A0V8QIT1</accession>
<dbReference type="InterPro" id="IPR018247">
    <property type="entry name" value="EF_Hand_1_Ca_BS"/>
</dbReference>
<dbReference type="EMBL" id="LNAM01000011">
    <property type="protein sequence ID" value="KSV60464.1"/>
    <property type="molecule type" value="Genomic_DNA"/>
</dbReference>
<organism evidence="9 10">
    <name type="scientific">Acetivibrio ethanolgignens</name>
    <dbReference type="NCBI Taxonomy" id="290052"/>
    <lineage>
        <taxon>Bacteria</taxon>
        <taxon>Bacillati</taxon>
        <taxon>Bacillota</taxon>
        <taxon>Clostridia</taxon>
        <taxon>Eubacteriales</taxon>
        <taxon>Oscillospiraceae</taxon>
        <taxon>Acetivibrio</taxon>
    </lineage>
</organism>
<feature type="domain" description="CBM2" evidence="8">
    <location>
        <begin position="90"/>
        <end position="196"/>
    </location>
</feature>
<dbReference type="Gene3D" id="2.60.40.290">
    <property type="match status" value="2"/>
</dbReference>